<proteinExistence type="predicted"/>
<evidence type="ECO:0000313" key="2">
    <source>
        <dbReference type="EMBL" id="TFB75309.1"/>
    </source>
</evidence>
<dbReference type="OrthoDB" id="512401at2"/>
<gene>
    <name evidence="2" type="ORF">E3O06_05645</name>
</gene>
<name>A0A4R8V2E3_9MICO</name>
<sequence>MNSTLIEVDGPGARKPERLNEIVVNGELTAHAAHTITFEELVQIAFPEAPAPDATFTVTFRNAQGRRREGELVDGQSVNIKKKGTTFDVTTTGKS</sequence>
<dbReference type="Proteomes" id="UP000298173">
    <property type="component" value="Unassembled WGS sequence"/>
</dbReference>
<dbReference type="AlphaFoldDB" id="A0A4R8V2E3"/>
<protein>
    <recommendedName>
        <fullName evidence="1">Multi-ubiquitin domain-containing protein</fullName>
    </recommendedName>
</protein>
<evidence type="ECO:0000259" key="1">
    <source>
        <dbReference type="Pfam" id="PF14452"/>
    </source>
</evidence>
<keyword evidence="3" id="KW-1185">Reference proteome</keyword>
<dbReference type="EMBL" id="SOEY01000008">
    <property type="protein sequence ID" value="TFB75309.1"/>
    <property type="molecule type" value="Genomic_DNA"/>
</dbReference>
<organism evidence="2 3">
    <name type="scientific">Cryobacterium glaciale</name>
    <dbReference type="NCBI Taxonomy" id="1259145"/>
    <lineage>
        <taxon>Bacteria</taxon>
        <taxon>Bacillati</taxon>
        <taxon>Actinomycetota</taxon>
        <taxon>Actinomycetes</taxon>
        <taxon>Micrococcales</taxon>
        <taxon>Microbacteriaceae</taxon>
        <taxon>Cryobacterium</taxon>
    </lineage>
</organism>
<accession>A0A4R8V2E3</accession>
<reference evidence="2 3" key="1">
    <citation type="submission" date="2019-03" db="EMBL/GenBank/DDBJ databases">
        <title>Genomics of glacier-inhabiting Cryobacterium strains.</title>
        <authorList>
            <person name="Liu Q."/>
            <person name="Xin Y.-H."/>
        </authorList>
    </citation>
    <scope>NUCLEOTIDE SEQUENCE [LARGE SCALE GENOMIC DNA]</scope>
    <source>
        <strain evidence="2 3">HLT2-23</strain>
    </source>
</reference>
<evidence type="ECO:0000313" key="3">
    <source>
        <dbReference type="Proteomes" id="UP000298173"/>
    </source>
</evidence>
<feature type="domain" description="Multi-ubiquitin" evidence="1">
    <location>
        <begin position="21"/>
        <end position="92"/>
    </location>
</feature>
<comment type="caution">
    <text evidence="2">The sequence shown here is derived from an EMBL/GenBank/DDBJ whole genome shotgun (WGS) entry which is preliminary data.</text>
</comment>
<dbReference type="InterPro" id="IPR027802">
    <property type="entry name" value="Multi-ubiquitin_dom"/>
</dbReference>
<dbReference type="Pfam" id="PF14452">
    <property type="entry name" value="Multi_ubiq"/>
    <property type="match status" value="1"/>
</dbReference>